<organism evidence="3 4">
    <name type="scientific">Lysinimonas soli</name>
    <dbReference type="NCBI Taxonomy" id="1074233"/>
    <lineage>
        <taxon>Bacteria</taxon>
        <taxon>Bacillati</taxon>
        <taxon>Actinomycetota</taxon>
        <taxon>Actinomycetes</taxon>
        <taxon>Micrococcales</taxon>
        <taxon>Microbacteriaceae</taxon>
        <taxon>Lysinimonas</taxon>
    </lineage>
</organism>
<dbReference type="PROSITE" id="PS51257">
    <property type="entry name" value="PROKAR_LIPOPROTEIN"/>
    <property type="match status" value="1"/>
</dbReference>
<keyword evidence="2" id="KW-0732">Signal</keyword>
<sequence length="152" mass="14882">MSFRPSRPFAIGFAGLGLVGALAGCSSTASADSPANTGASAGSSTGETASASASYKDGTYSADGSYQAPSGTESISVKVTLSSDKVTAVTVTPHATNGNPAMFQSQFASSISALVVGKDIDTISVSRVAGSSLTSAGFNAALKSIKADALES</sequence>
<evidence type="ECO:0000313" key="3">
    <source>
        <dbReference type="EMBL" id="MFC5503050.1"/>
    </source>
</evidence>
<evidence type="ECO:0000256" key="1">
    <source>
        <dbReference type="SAM" id="MobiDB-lite"/>
    </source>
</evidence>
<proteinExistence type="predicted"/>
<keyword evidence="4" id="KW-1185">Reference proteome</keyword>
<gene>
    <name evidence="3" type="ORF">ACFPJ4_12445</name>
</gene>
<reference evidence="4" key="1">
    <citation type="journal article" date="2019" name="Int. J. Syst. Evol. Microbiol.">
        <title>The Global Catalogue of Microorganisms (GCM) 10K type strain sequencing project: providing services to taxonomists for standard genome sequencing and annotation.</title>
        <authorList>
            <consortium name="The Broad Institute Genomics Platform"/>
            <consortium name="The Broad Institute Genome Sequencing Center for Infectious Disease"/>
            <person name="Wu L."/>
            <person name="Ma J."/>
        </authorList>
    </citation>
    <scope>NUCLEOTIDE SEQUENCE [LARGE SCALE GENOMIC DNA]</scope>
    <source>
        <strain evidence="4">CGMCC 4.6997</strain>
    </source>
</reference>
<feature type="compositionally biased region" description="Low complexity" evidence="1">
    <location>
        <begin position="35"/>
        <end position="54"/>
    </location>
</feature>
<evidence type="ECO:0000256" key="2">
    <source>
        <dbReference type="SAM" id="SignalP"/>
    </source>
</evidence>
<evidence type="ECO:0000313" key="4">
    <source>
        <dbReference type="Proteomes" id="UP001596039"/>
    </source>
</evidence>
<name>A0ABW0NSJ5_9MICO</name>
<dbReference type="Proteomes" id="UP001596039">
    <property type="component" value="Unassembled WGS sequence"/>
</dbReference>
<evidence type="ECO:0008006" key="5">
    <source>
        <dbReference type="Google" id="ProtNLM"/>
    </source>
</evidence>
<dbReference type="RefSeq" id="WP_386740763.1">
    <property type="nucleotide sequence ID" value="NZ_JBHSMG010000003.1"/>
</dbReference>
<dbReference type="EMBL" id="JBHSMG010000003">
    <property type="protein sequence ID" value="MFC5503050.1"/>
    <property type="molecule type" value="Genomic_DNA"/>
</dbReference>
<feature type="region of interest" description="Disordered" evidence="1">
    <location>
        <begin position="31"/>
        <end position="54"/>
    </location>
</feature>
<feature type="signal peptide" evidence="2">
    <location>
        <begin position="1"/>
        <end position="31"/>
    </location>
</feature>
<accession>A0ABW0NSJ5</accession>
<feature type="chain" id="PRO_5047421756" description="FMN-binding protein" evidence="2">
    <location>
        <begin position="32"/>
        <end position="152"/>
    </location>
</feature>
<comment type="caution">
    <text evidence="3">The sequence shown here is derived from an EMBL/GenBank/DDBJ whole genome shotgun (WGS) entry which is preliminary data.</text>
</comment>
<protein>
    <recommendedName>
        <fullName evidence="5">FMN-binding protein</fullName>
    </recommendedName>
</protein>